<dbReference type="RefSeq" id="WP_199114955.1">
    <property type="nucleotide sequence ID" value="NZ_JAELVQ010000009.1"/>
</dbReference>
<accession>A0A8J7JBR6</accession>
<gene>
    <name evidence="1" type="ORF">JF259_08840</name>
</gene>
<dbReference type="PROSITE" id="PS51257">
    <property type="entry name" value="PROKAR_LIPOPROTEIN"/>
    <property type="match status" value="1"/>
</dbReference>
<name>A0A8J7JBR6_9FLAO</name>
<organism evidence="1 2">
    <name type="scientific">Snuella sedimenti</name>
    <dbReference type="NCBI Taxonomy" id="2798802"/>
    <lineage>
        <taxon>Bacteria</taxon>
        <taxon>Pseudomonadati</taxon>
        <taxon>Bacteroidota</taxon>
        <taxon>Flavobacteriia</taxon>
        <taxon>Flavobacteriales</taxon>
        <taxon>Flavobacteriaceae</taxon>
        <taxon>Snuella</taxon>
    </lineage>
</organism>
<dbReference type="EMBL" id="JAELVQ010000009">
    <property type="protein sequence ID" value="MBJ6368194.1"/>
    <property type="molecule type" value="Genomic_DNA"/>
</dbReference>
<comment type="caution">
    <text evidence="1">The sequence shown here is derived from an EMBL/GenBank/DDBJ whole genome shotgun (WGS) entry which is preliminary data.</text>
</comment>
<proteinExistence type="predicted"/>
<dbReference type="Proteomes" id="UP000610931">
    <property type="component" value="Unassembled WGS sequence"/>
</dbReference>
<evidence type="ECO:0000313" key="1">
    <source>
        <dbReference type="EMBL" id="MBJ6368194.1"/>
    </source>
</evidence>
<sequence>MVAIKNISFSSLIILAVFSCISAQKLQDRMPMAIGDVYYEPWISGVKSGGKGGNLYIPVLSNPKDIILDSVFFRGKQAKLEFVDESLFVGRFKTSLNQEQDIIMSNKPYAEYGNKAPVRPKKMPFELKDNTCIVSYKYGNKTHYFKIEGIAEKEVQIYRGSRTKKQ</sequence>
<protein>
    <submittedName>
        <fullName evidence="1">Uncharacterized protein</fullName>
    </submittedName>
</protein>
<evidence type="ECO:0000313" key="2">
    <source>
        <dbReference type="Proteomes" id="UP000610931"/>
    </source>
</evidence>
<keyword evidence="2" id="KW-1185">Reference proteome</keyword>
<reference evidence="1" key="1">
    <citation type="submission" date="2020-12" db="EMBL/GenBank/DDBJ databases">
        <title>Snuella sp. nov., isolated from sediment in Incheon.</title>
        <authorList>
            <person name="Kim W."/>
        </authorList>
    </citation>
    <scope>NUCLEOTIDE SEQUENCE</scope>
    <source>
        <strain evidence="1">CAU 1569</strain>
    </source>
</reference>
<dbReference type="AlphaFoldDB" id="A0A8J7JBR6"/>